<gene>
    <name evidence="4" type="ORF">METZ01_LOCUS156133</name>
</gene>
<reference evidence="4" key="1">
    <citation type="submission" date="2018-05" db="EMBL/GenBank/DDBJ databases">
        <authorList>
            <person name="Lanie J.A."/>
            <person name="Ng W.-L."/>
            <person name="Kazmierczak K.M."/>
            <person name="Andrzejewski T.M."/>
            <person name="Davidsen T.M."/>
            <person name="Wayne K.J."/>
            <person name="Tettelin H."/>
            <person name="Glass J.I."/>
            <person name="Rusch D."/>
            <person name="Podicherti R."/>
            <person name="Tsui H.-C.T."/>
            <person name="Winkler M.E."/>
        </authorList>
    </citation>
    <scope>NUCLEOTIDE SEQUENCE</scope>
</reference>
<dbReference type="InterPro" id="IPR050571">
    <property type="entry name" value="Class-IV_PLP-Dep_Aminotrnsfr"/>
</dbReference>
<dbReference type="GO" id="GO:0003824">
    <property type="term" value="F:catalytic activity"/>
    <property type="evidence" value="ECO:0007669"/>
    <property type="project" value="InterPro"/>
</dbReference>
<dbReference type="GO" id="GO:0008652">
    <property type="term" value="P:amino acid biosynthetic process"/>
    <property type="evidence" value="ECO:0007669"/>
    <property type="project" value="UniProtKB-ARBA"/>
</dbReference>
<protein>
    <recommendedName>
        <fullName evidence="5">Branched-chain-amino-acid aminotransferase</fullName>
    </recommendedName>
</protein>
<dbReference type="InterPro" id="IPR001544">
    <property type="entry name" value="Aminotrans_IV"/>
</dbReference>
<comment type="cofactor">
    <cofactor evidence="1">
        <name>pyridoxal 5'-phosphate</name>
        <dbReference type="ChEBI" id="CHEBI:597326"/>
    </cofactor>
</comment>
<dbReference type="InterPro" id="IPR043131">
    <property type="entry name" value="BCAT-like_N"/>
</dbReference>
<organism evidence="4">
    <name type="scientific">marine metagenome</name>
    <dbReference type="NCBI Taxonomy" id="408172"/>
    <lineage>
        <taxon>unclassified sequences</taxon>
        <taxon>metagenomes</taxon>
        <taxon>ecological metagenomes</taxon>
    </lineage>
</organism>
<dbReference type="GO" id="GO:0046394">
    <property type="term" value="P:carboxylic acid biosynthetic process"/>
    <property type="evidence" value="ECO:0007669"/>
    <property type="project" value="UniProtKB-ARBA"/>
</dbReference>
<proteinExistence type="inferred from homology"/>
<dbReference type="PANTHER" id="PTHR42743">
    <property type="entry name" value="AMINO-ACID AMINOTRANSFERASE"/>
    <property type="match status" value="1"/>
</dbReference>
<evidence type="ECO:0000313" key="4">
    <source>
        <dbReference type="EMBL" id="SVB03279.1"/>
    </source>
</evidence>
<dbReference type="SUPFAM" id="SSF56752">
    <property type="entry name" value="D-aminoacid aminotransferase-like PLP-dependent enzymes"/>
    <property type="match status" value="1"/>
</dbReference>
<dbReference type="InterPro" id="IPR036038">
    <property type="entry name" value="Aminotransferase-like"/>
</dbReference>
<evidence type="ECO:0000256" key="2">
    <source>
        <dbReference type="ARBA" id="ARBA00009320"/>
    </source>
</evidence>
<dbReference type="FunFam" id="3.20.10.10:FF:000002">
    <property type="entry name" value="D-alanine aminotransferase"/>
    <property type="match status" value="1"/>
</dbReference>
<evidence type="ECO:0000256" key="1">
    <source>
        <dbReference type="ARBA" id="ARBA00001933"/>
    </source>
</evidence>
<evidence type="ECO:0008006" key="5">
    <source>
        <dbReference type="Google" id="ProtNLM"/>
    </source>
</evidence>
<sequence>MKHYTNGAAFIDQEIVPISEAKISILDWGFLHSDATYDVVHVWRGRFFRLNDHLERFFSSMEKLKMSIPYTRKELHSILGSCVKASGLREAYVEMITTRGLPEPGSRDPRTCTNQFFAFAIPFIWITKPQNGLHLIVSERQRIPAESVDPVIKNYHWLDFVMGQFEAFERGGETAVLIDSQGNIKEGPGFNIFSIKDSVLTTPARGVLQGITRKTVLELATENGFTVVHGNLTPEEARSSDEAFATSTAGGIIPITKIDDQIINGGIIGPITKTLHDSYWKLHDEPKYSAAINY</sequence>
<dbReference type="PANTHER" id="PTHR42743:SF11">
    <property type="entry name" value="AMINODEOXYCHORISMATE LYASE"/>
    <property type="match status" value="1"/>
</dbReference>
<dbReference type="Pfam" id="PF01063">
    <property type="entry name" value="Aminotran_4"/>
    <property type="match status" value="1"/>
</dbReference>
<dbReference type="EMBL" id="UINC01026221">
    <property type="protein sequence ID" value="SVB03279.1"/>
    <property type="molecule type" value="Genomic_DNA"/>
</dbReference>
<comment type="similarity">
    <text evidence="2">Belongs to the class-IV pyridoxal-phosphate-dependent aminotransferase family.</text>
</comment>
<dbReference type="AlphaFoldDB" id="A0A382APE3"/>
<keyword evidence="3" id="KW-0663">Pyridoxal phosphate</keyword>
<dbReference type="Gene3D" id="3.20.10.10">
    <property type="entry name" value="D-amino Acid Aminotransferase, subunit A, domain 2"/>
    <property type="match status" value="1"/>
</dbReference>
<evidence type="ECO:0000256" key="3">
    <source>
        <dbReference type="ARBA" id="ARBA00022898"/>
    </source>
</evidence>
<dbReference type="Gene3D" id="3.30.470.10">
    <property type="match status" value="1"/>
</dbReference>
<accession>A0A382APE3</accession>
<name>A0A382APE3_9ZZZZ</name>
<dbReference type="InterPro" id="IPR043132">
    <property type="entry name" value="BCAT-like_C"/>
</dbReference>